<sequence length="169" mass="18032">MAPSRTRHVTEHPVTAPEVDSIELAGHRRPRLVVGVDGSYGSHLALMWTAAQARERNAILDIVAVWEELSPPASRPAPPDGRLNVARERLEHALTALADRRTLPEHVITPPLHGPPGEQLVARAQGAELLLLDTAGISSPEIPGGIGPYCLRHSTTPVVFVPAPHPGAS</sequence>
<evidence type="ECO:0000313" key="2">
    <source>
        <dbReference type="EMBL" id="MBC9719078.1"/>
    </source>
</evidence>
<dbReference type="SUPFAM" id="SSF52402">
    <property type="entry name" value="Adenine nucleotide alpha hydrolases-like"/>
    <property type="match status" value="1"/>
</dbReference>
<accession>A0ABR7SXU0</accession>
<evidence type="ECO:0000259" key="1">
    <source>
        <dbReference type="Pfam" id="PF00582"/>
    </source>
</evidence>
<dbReference type="Proteomes" id="UP000642284">
    <property type="component" value="Unassembled WGS sequence"/>
</dbReference>
<keyword evidence="3" id="KW-1185">Reference proteome</keyword>
<proteinExistence type="predicted"/>
<dbReference type="EMBL" id="JACTVJ010000032">
    <property type="protein sequence ID" value="MBC9719078.1"/>
    <property type="molecule type" value="Genomic_DNA"/>
</dbReference>
<dbReference type="Gene3D" id="3.40.50.12370">
    <property type="match status" value="1"/>
</dbReference>
<dbReference type="CDD" id="cd00293">
    <property type="entry name" value="USP-like"/>
    <property type="match status" value="1"/>
</dbReference>
<feature type="domain" description="UspA" evidence="1">
    <location>
        <begin position="31"/>
        <end position="162"/>
    </location>
</feature>
<comment type="caution">
    <text evidence="2">The sequence shown here is derived from an EMBL/GenBank/DDBJ whole genome shotgun (WGS) entry which is preliminary data.</text>
</comment>
<name>A0ABR7SXU0_9ACTN</name>
<evidence type="ECO:0000313" key="3">
    <source>
        <dbReference type="Proteomes" id="UP000642284"/>
    </source>
</evidence>
<organism evidence="2 3">
    <name type="scientific">Streptomyces polyasparticus</name>
    <dbReference type="NCBI Taxonomy" id="2767826"/>
    <lineage>
        <taxon>Bacteria</taxon>
        <taxon>Bacillati</taxon>
        <taxon>Actinomycetota</taxon>
        <taxon>Actinomycetes</taxon>
        <taxon>Kitasatosporales</taxon>
        <taxon>Streptomycetaceae</taxon>
        <taxon>Streptomyces</taxon>
    </lineage>
</organism>
<gene>
    <name evidence="2" type="ORF">H9Y04_41800</name>
</gene>
<dbReference type="Pfam" id="PF00582">
    <property type="entry name" value="Usp"/>
    <property type="match status" value="1"/>
</dbReference>
<reference evidence="2 3" key="1">
    <citation type="submission" date="2020-08" db="EMBL/GenBank/DDBJ databases">
        <title>Genemic of Streptomyces polyaspartic.</title>
        <authorList>
            <person name="Liu W."/>
        </authorList>
    </citation>
    <scope>NUCLEOTIDE SEQUENCE [LARGE SCALE GENOMIC DNA]</scope>
    <source>
        <strain evidence="2 3">TRM66268-LWL</strain>
    </source>
</reference>
<protein>
    <submittedName>
        <fullName evidence="2">Universal stress protein</fullName>
    </submittedName>
</protein>
<dbReference type="InterPro" id="IPR006016">
    <property type="entry name" value="UspA"/>
</dbReference>
<dbReference type="RefSeq" id="WP_187819503.1">
    <property type="nucleotide sequence ID" value="NZ_JACTVJ010000032.1"/>
</dbReference>